<feature type="compositionally biased region" description="Polar residues" evidence="1">
    <location>
        <begin position="425"/>
        <end position="440"/>
    </location>
</feature>
<evidence type="ECO:0000313" key="3">
    <source>
        <dbReference type="Proteomes" id="UP000244073"/>
    </source>
</evidence>
<dbReference type="EMBL" id="MSFN02000001">
    <property type="protein sequence ID" value="PTU24442.1"/>
    <property type="molecule type" value="Genomic_DNA"/>
</dbReference>
<feature type="region of interest" description="Disordered" evidence="1">
    <location>
        <begin position="502"/>
        <end position="558"/>
    </location>
</feature>
<evidence type="ECO:0000313" key="2">
    <source>
        <dbReference type="EMBL" id="PTU24442.1"/>
    </source>
</evidence>
<feature type="compositionally biased region" description="Low complexity" evidence="1">
    <location>
        <begin position="274"/>
        <end position="285"/>
    </location>
</feature>
<feature type="compositionally biased region" description="Basic and acidic residues" evidence="1">
    <location>
        <begin position="142"/>
        <end position="174"/>
    </location>
</feature>
<feature type="compositionally biased region" description="Polar residues" evidence="1">
    <location>
        <begin position="222"/>
        <end position="231"/>
    </location>
</feature>
<feature type="compositionally biased region" description="Low complexity" evidence="1">
    <location>
        <begin position="533"/>
        <end position="550"/>
    </location>
</feature>
<feature type="compositionally biased region" description="Acidic residues" evidence="1">
    <location>
        <begin position="397"/>
        <end position="411"/>
    </location>
</feature>
<feature type="region of interest" description="Disordered" evidence="1">
    <location>
        <begin position="583"/>
        <end position="607"/>
    </location>
</feature>
<feature type="compositionally biased region" description="Pro residues" evidence="1">
    <location>
        <begin position="258"/>
        <end position="267"/>
    </location>
</feature>
<dbReference type="Proteomes" id="UP000244073">
    <property type="component" value="Unassembled WGS sequence"/>
</dbReference>
<gene>
    <name evidence="2" type="ORF">P175DRAFT_0497566</name>
</gene>
<feature type="compositionally biased region" description="Basic and acidic residues" evidence="1">
    <location>
        <begin position="1"/>
        <end position="25"/>
    </location>
</feature>
<dbReference type="GeneID" id="63813192"/>
<dbReference type="RefSeq" id="XP_040755834.1">
    <property type="nucleotide sequence ID" value="XM_040896310.1"/>
</dbReference>
<reference evidence="2 3" key="1">
    <citation type="journal article" date="2018" name="Proc. Natl. Acad. Sci. U.S.A.">
        <title>Linking secondary metabolites to gene clusters through genome sequencing of six diverse Aspergillus species.</title>
        <authorList>
            <person name="Kaerboelling I."/>
            <person name="Vesth T.C."/>
            <person name="Frisvad J.C."/>
            <person name="Nybo J.L."/>
            <person name="Theobald S."/>
            <person name="Kuo A."/>
            <person name="Bowyer P."/>
            <person name="Matsuda Y."/>
            <person name="Mondo S."/>
            <person name="Lyhne E.K."/>
            <person name="Kogle M.E."/>
            <person name="Clum A."/>
            <person name="Lipzen A."/>
            <person name="Salamov A."/>
            <person name="Ngan C.Y."/>
            <person name="Daum C."/>
            <person name="Chiniquy J."/>
            <person name="Barry K."/>
            <person name="LaButti K."/>
            <person name="Haridas S."/>
            <person name="Simmons B.A."/>
            <person name="Magnuson J.K."/>
            <person name="Mortensen U.H."/>
            <person name="Larsen T.O."/>
            <person name="Grigoriev I.V."/>
            <person name="Baker S.E."/>
            <person name="Andersen M.R."/>
        </authorList>
    </citation>
    <scope>NUCLEOTIDE SEQUENCE [LARGE SCALE GENOMIC DNA]</scope>
    <source>
        <strain evidence="2 3">IBT 24754</strain>
    </source>
</reference>
<feature type="region of interest" description="Disordered" evidence="1">
    <location>
        <begin position="319"/>
        <end position="468"/>
    </location>
</feature>
<name>A0A2T5M7D8_9EURO</name>
<comment type="caution">
    <text evidence="2">The sequence shown here is derived from an EMBL/GenBank/DDBJ whole genome shotgun (WGS) entry which is preliminary data.</text>
</comment>
<feature type="compositionally biased region" description="Polar residues" evidence="1">
    <location>
        <begin position="48"/>
        <end position="72"/>
    </location>
</feature>
<organism evidence="2 3">
    <name type="scientific">Aspergillus ochraceoroseus IBT 24754</name>
    <dbReference type="NCBI Taxonomy" id="1392256"/>
    <lineage>
        <taxon>Eukaryota</taxon>
        <taxon>Fungi</taxon>
        <taxon>Dikarya</taxon>
        <taxon>Ascomycota</taxon>
        <taxon>Pezizomycotina</taxon>
        <taxon>Eurotiomycetes</taxon>
        <taxon>Eurotiomycetidae</taxon>
        <taxon>Eurotiales</taxon>
        <taxon>Aspergillaceae</taxon>
        <taxon>Aspergillus</taxon>
        <taxon>Aspergillus subgen. Nidulantes</taxon>
    </lineage>
</organism>
<feature type="compositionally biased region" description="Polar residues" evidence="1">
    <location>
        <begin position="290"/>
        <end position="302"/>
    </location>
</feature>
<feature type="compositionally biased region" description="Basic and acidic residues" evidence="1">
    <location>
        <begin position="376"/>
        <end position="385"/>
    </location>
</feature>
<dbReference type="AlphaFoldDB" id="A0A2T5M7D8"/>
<feature type="compositionally biased region" description="Acidic residues" evidence="1">
    <location>
        <begin position="103"/>
        <end position="112"/>
    </location>
</feature>
<sequence length="643" mass="70519">MAMRQGDRFRTNGTNDNHHHDRARTPDSTSSSRLKRTPASLNLAGGSASFTSTSRSWGNSSTRKAPDQPTLTQIDFVTVSQNVGLDDELDYIGAPCNPPEVIEVNDDDDDADYLPTRPSRTSRVRGVRFGPTPTADTLSKPRRPDGEVKRGRRKSSDRVKSHGKDKGIQKKDKTLTQMDYVRRYLPLESDDDVKLEYTYVTSKKKEPLPQPDTILKHEDMEMNQTLKSEVPSQRKRRKLTPTLDSNDMDRDGEEQGISPPPPPPPVTPRKTARPEIPSSQSPESPGIAFISSSQFRGATQSPGVRASKALSELYVKEESLELGDSDGAHETSRRTVLFRSSASSPHDISDCPAPVPQVLNRPSSPGLSGSLTTRADGSHDSHSEHPATTQRTVIYETDADTDYDEFQDDLPDTLSSREEHENLKHNNQPADGEDNSSSSILDSQELPPLPLSEPDAGSGPLPSENHLESDISICYQRLQPATQFPLEPIPTINTQKMAELFPESSTTMQPMASPRQVSSMNGHHPSHDERGLQTQNQTQSQSRSQSISEYQAEKTPDVVLESSPITRHADSGPHGRVAVVQVESSQPVDKLPLPGIAGPDSGPRGILSRSQILTSSVMESIPIPAFWMSSQDSVGEPFTLPDS</sequence>
<dbReference type="OrthoDB" id="73788at2759"/>
<feature type="region of interest" description="Disordered" evidence="1">
    <location>
        <begin position="96"/>
        <end position="306"/>
    </location>
</feature>
<protein>
    <submittedName>
        <fullName evidence="2">Uncharacterized protein</fullName>
    </submittedName>
</protein>
<dbReference type="VEuPathDB" id="FungiDB:P175DRAFT_0497566"/>
<evidence type="ECO:0000256" key="1">
    <source>
        <dbReference type="SAM" id="MobiDB-lite"/>
    </source>
</evidence>
<feature type="compositionally biased region" description="Polar residues" evidence="1">
    <location>
        <begin position="360"/>
        <end position="375"/>
    </location>
</feature>
<proteinExistence type="predicted"/>
<feature type="compositionally biased region" description="Basic and acidic residues" evidence="1">
    <location>
        <begin position="415"/>
        <end position="424"/>
    </location>
</feature>
<feature type="region of interest" description="Disordered" evidence="1">
    <location>
        <begin position="1"/>
        <end position="72"/>
    </location>
</feature>
<feature type="compositionally biased region" description="Polar residues" evidence="1">
    <location>
        <begin position="503"/>
        <end position="521"/>
    </location>
</feature>
<accession>A0A2T5M7D8</accession>